<organism evidence="2 3">
    <name type="scientific">Guopingia tenuis</name>
    <dbReference type="NCBI Taxonomy" id="2763656"/>
    <lineage>
        <taxon>Bacteria</taxon>
        <taxon>Bacillati</taxon>
        <taxon>Bacillota</taxon>
        <taxon>Clostridia</taxon>
        <taxon>Christensenellales</taxon>
        <taxon>Christensenellaceae</taxon>
        <taxon>Guopingia</taxon>
    </lineage>
</organism>
<dbReference type="RefSeq" id="WP_249280711.1">
    <property type="nucleotide sequence ID" value="NZ_JACRSS010000005.1"/>
</dbReference>
<dbReference type="Gene3D" id="1.10.3210.10">
    <property type="entry name" value="Hypothetical protein af1432"/>
    <property type="match status" value="1"/>
</dbReference>
<proteinExistence type="predicted"/>
<accession>A0A926HXI0</accession>
<protein>
    <submittedName>
        <fullName evidence="2">HD domain-containing protein</fullName>
    </submittedName>
</protein>
<dbReference type="InterPro" id="IPR003607">
    <property type="entry name" value="HD/PDEase_dom"/>
</dbReference>
<comment type="caution">
    <text evidence="2">The sequence shown here is derived from an EMBL/GenBank/DDBJ whole genome shotgun (WGS) entry which is preliminary data.</text>
</comment>
<dbReference type="Pfam" id="PF01966">
    <property type="entry name" value="HD"/>
    <property type="match status" value="1"/>
</dbReference>
<dbReference type="InterPro" id="IPR006674">
    <property type="entry name" value="HD_domain"/>
</dbReference>
<dbReference type="Proteomes" id="UP000617951">
    <property type="component" value="Unassembled WGS sequence"/>
</dbReference>
<dbReference type="CDD" id="cd00077">
    <property type="entry name" value="HDc"/>
    <property type="match status" value="1"/>
</dbReference>
<keyword evidence="3" id="KW-1185">Reference proteome</keyword>
<name>A0A926HXI0_9FIRM</name>
<gene>
    <name evidence="2" type="ORF">H8693_09115</name>
</gene>
<evidence type="ECO:0000313" key="2">
    <source>
        <dbReference type="EMBL" id="MBC8539090.1"/>
    </source>
</evidence>
<evidence type="ECO:0000259" key="1">
    <source>
        <dbReference type="Pfam" id="PF01966"/>
    </source>
</evidence>
<dbReference type="AlphaFoldDB" id="A0A926HXI0"/>
<sequence>MKTNVSQAIMEMIQYESGNPQRINHFLKVHSFAKAIGEMEGLDERTLNILEMASVMHDIGIKPSLIKYHSSSGRHQQVEGPAPATEIMKRLGQDAEMIDRVCWLIAHHHTITGVEKIDHRILLEADFLVNIFEGEFSRKQVDSIREKVFRTQTGRNILQHMFYERKE</sequence>
<feature type="domain" description="HD" evidence="1">
    <location>
        <begin position="22"/>
        <end position="112"/>
    </location>
</feature>
<dbReference type="SUPFAM" id="SSF109604">
    <property type="entry name" value="HD-domain/PDEase-like"/>
    <property type="match status" value="1"/>
</dbReference>
<evidence type="ECO:0000313" key="3">
    <source>
        <dbReference type="Proteomes" id="UP000617951"/>
    </source>
</evidence>
<reference evidence="2" key="1">
    <citation type="submission" date="2020-08" db="EMBL/GenBank/DDBJ databases">
        <title>Genome public.</title>
        <authorList>
            <person name="Liu C."/>
            <person name="Sun Q."/>
        </authorList>
    </citation>
    <scope>NUCLEOTIDE SEQUENCE</scope>
    <source>
        <strain evidence="2">NSJ-63</strain>
    </source>
</reference>
<dbReference type="EMBL" id="JACRSS010000005">
    <property type="protein sequence ID" value="MBC8539090.1"/>
    <property type="molecule type" value="Genomic_DNA"/>
</dbReference>